<proteinExistence type="predicted"/>
<organism evidence="1 2">
    <name type="scientific">Duganella guangzhouensis</name>
    <dbReference type="NCBI Taxonomy" id="2666084"/>
    <lineage>
        <taxon>Bacteria</taxon>
        <taxon>Pseudomonadati</taxon>
        <taxon>Pseudomonadota</taxon>
        <taxon>Betaproteobacteria</taxon>
        <taxon>Burkholderiales</taxon>
        <taxon>Oxalobacteraceae</taxon>
        <taxon>Telluria group</taxon>
        <taxon>Duganella</taxon>
    </lineage>
</organism>
<reference evidence="1 2" key="1">
    <citation type="submission" date="2019-11" db="EMBL/GenBank/DDBJ databases">
        <title>Novel species isolated from a subtropical stream in China.</title>
        <authorList>
            <person name="Lu H."/>
        </authorList>
    </citation>
    <scope>NUCLEOTIDE SEQUENCE [LARGE SCALE GENOMIC DNA]</scope>
    <source>
        <strain evidence="1 2">FT80W</strain>
    </source>
</reference>
<dbReference type="EMBL" id="WKJK01000009">
    <property type="protein sequence ID" value="MRW92021.1"/>
    <property type="molecule type" value="Genomic_DNA"/>
</dbReference>
<dbReference type="RefSeq" id="WP_154378998.1">
    <property type="nucleotide sequence ID" value="NZ_WKJK01000009.1"/>
</dbReference>
<comment type="caution">
    <text evidence="1">The sequence shown here is derived from an EMBL/GenBank/DDBJ whole genome shotgun (WGS) entry which is preliminary data.</text>
</comment>
<gene>
    <name evidence="1" type="ORF">GJ699_18670</name>
</gene>
<evidence type="ECO:0000313" key="1">
    <source>
        <dbReference type="EMBL" id="MRW92021.1"/>
    </source>
</evidence>
<protein>
    <submittedName>
        <fullName evidence="1">Uncharacterized protein</fullName>
    </submittedName>
</protein>
<name>A0A6I2L1G6_9BURK</name>
<accession>A0A6I2L1G6</accession>
<keyword evidence="2" id="KW-1185">Reference proteome</keyword>
<dbReference type="Proteomes" id="UP000433309">
    <property type="component" value="Unassembled WGS sequence"/>
</dbReference>
<sequence length="93" mass="10314">MKTSDMVSRTQITAAGNTLAPALSILRKLGYTVTRETSNERLYVAENSISVFRADDPLTLLGLVKIYEIRGIEWQPNDEEVNSLLLLESDLGS</sequence>
<evidence type="ECO:0000313" key="2">
    <source>
        <dbReference type="Proteomes" id="UP000433309"/>
    </source>
</evidence>
<dbReference type="AlphaFoldDB" id="A0A6I2L1G6"/>